<dbReference type="EMBL" id="PVSR01000027">
    <property type="protein sequence ID" value="PRW62663.1"/>
    <property type="molecule type" value="Genomic_DNA"/>
</dbReference>
<dbReference type="SUPFAM" id="SSF140453">
    <property type="entry name" value="EsxAB dimer-like"/>
    <property type="match status" value="1"/>
</dbReference>
<name>A0A2T0GUG0_ACTMO</name>
<sequence length="312" mass="33249">MAEQNPLVETEPDSQKWEDGLMVVDFAVDSARAVDNEDWCEAGITATAAGLDAVAVAADPFEALLTSAFAWMMEHVWPLPDMLDSLAGNHDQVQANAHTWANISDHLRQASTDMQQAVDADTAGWQGPAADSYRMFGSGEAKLIEGAAEIARLLGATVSLAGTALLVVRTTVRDMIASAMSELVTYLVRSSAAAGLSLGAATPLLIADGIRIVAKWASKVSKWLDRIVSSFRKLAEIVRKAKPALAKVDDLLQPSSKLGKSLQNAAGNSRLANLTLSEEVVRNTAAIGATHDDQDYANHMRGEHDHDFDGGT</sequence>
<keyword evidence="3" id="KW-1185">Reference proteome</keyword>
<dbReference type="STRING" id="1050202.GCA_000384035_02862"/>
<evidence type="ECO:0000256" key="1">
    <source>
        <dbReference type="SAM" id="MobiDB-lite"/>
    </source>
</evidence>
<evidence type="ECO:0000313" key="3">
    <source>
        <dbReference type="Proteomes" id="UP000239352"/>
    </source>
</evidence>
<dbReference type="Proteomes" id="UP000239352">
    <property type="component" value="Unassembled WGS sequence"/>
</dbReference>
<dbReference type="InParanoid" id="A0A2T0GUG0"/>
<comment type="caution">
    <text evidence="2">The sequence shown here is derived from an EMBL/GenBank/DDBJ whole genome shotgun (WGS) entry which is preliminary data.</text>
</comment>
<proteinExistence type="predicted"/>
<feature type="region of interest" description="Disordered" evidence="1">
    <location>
        <begin position="292"/>
        <end position="312"/>
    </location>
</feature>
<accession>A0A2T0GUG0</accession>
<evidence type="ECO:0000313" key="2">
    <source>
        <dbReference type="EMBL" id="PRW62663.1"/>
    </source>
</evidence>
<organism evidence="2 3">
    <name type="scientific">Actinopolyspora mortivallis</name>
    <dbReference type="NCBI Taxonomy" id="33906"/>
    <lineage>
        <taxon>Bacteria</taxon>
        <taxon>Bacillati</taxon>
        <taxon>Actinomycetota</taxon>
        <taxon>Actinomycetes</taxon>
        <taxon>Actinopolysporales</taxon>
        <taxon>Actinopolysporaceae</taxon>
        <taxon>Actinopolyspora</taxon>
    </lineage>
</organism>
<reference evidence="2 3" key="1">
    <citation type="submission" date="2018-03" db="EMBL/GenBank/DDBJ databases">
        <title>Actinopolyspora mortivallis from Sahara, screening for active biomolecules.</title>
        <authorList>
            <person name="Selama O."/>
            <person name="Wellington E.M.H."/>
            <person name="Hacene H."/>
        </authorList>
    </citation>
    <scope>NUCLEOTIDE SEQUENCE [LARGE SCALE GENOMIC DNA]</scope>
    <source>
        <strain evidence="2 3">M5A</strain>
    </source>
</reference>
<protein>
    <recommendedName>
        <fullName evidence="4">WXG100 family type VII secretion target</fullName>
    </recommendedName>
</protein>
<evidence type="ECO:0008006" key="4">
    <source>
        <dbReference type="Google" id="ProtNLM"/>
    </source>
</evidence>
<dbReference type="InterPro" id="IPR038332">
    <property type="entry name" value="PPE_sf"/>
</dbReference>
<dbReference type="AlphaFoldDB" id="A0A2T0GUG0"/>
<gene>
    <name evidence="2" type="ORF">CEP50_14200</name>
</gene>
<dbReference type="RefSeq" id="WP_106114441.1">
    <property type="nucleotide sequence ID" value="NZ_PVSR01000027.1"/>
</dbReference>
<dbReference type="InterPro" id="IPR036689">
    <property type="entry name" value="ESAT-6-like_sf"/>
</dbReference>
<dbReference type="Gene3D" id="1.20.1260.20">
    <property type="entry name" value="PPE superfamily"/>
    <property type="match status" value="1"/>
</dbReference>